<accession>A0A839Z236</accession>
<evidence type="ECO:0000256" key="5">
    <source>
        <dbReference type="ARBA" id="ARBA00022989"/>
    </source>
</evidence>
<comment type="subcellular location">
    <subcellularLocation>
        <location evidence="1">Cell membrane</location>
        <topology evidence="1">Multi-pass membrane protein</topology>
    </subcellularLocation>
</comment>
<dbReference type="RefSeq" id="WP_183933385.1">
    <property type="nucleotide sequence ID" value="NZ_JACICF010000001.1"/>
</dbReference>
<evidence type="ECO:0000259" key="8">
    <source>
        <dbReference type="Pfam" id="PF04239"/>
    </source>
</evidence>
<keyword evidence="11" id="KW-1185">Reference proteome</keyword>
<dbReference type="InterPro" id="IPR007353">
    <property type="entry name" value="DUF421"/>
</dbReference>
<sequence length="180" mass="19515">MIIPDPQDLLRVATFGLASYALLIFFLRLGGKRSLAKLNAFDLVVTVAVGSVLAGILTGTNLSLGQGIAAFVFLLAMQTLVTWLSVRSHKFQTMIRACPRVLLRDGVIDEDALREERLTRGELLQVLRSGGYGRLDEVAAVVLETNGTFNTIPKRDGRGELETLSNVRGAGVSDGETRSR</sequence>
<organism evidence="10 11">
    <name type="scientific">Sphingomicrobium lutaoense</name>
    <dbReference type="NCBI Taxonomy" id="515949"/>
    <lineage>
        <taxon>Bacteria</taxon>
        <taxon>Pseudomonadati</taxon>
        <taxon>Pseudomonadota</taxon>
        <taxon>Alphaproteobacteria</taxon>
        <taxon>Sphingomonadales</taxon>
        <taxon>Sphingomonadaceae</taxon>
        <taxon>Sphingomicrobium</taxon>
    </lineage>
</organism>
<reference evidence="10 11" key="1">
    <citation type="submission" date="2020-08" db="EMBL/GenBank/DDBJ databases">
        <title>Genomic Encyclopedia of Type Strains, Phase IV (KMG-IV): sequencing the most valuable type-strain genomes for metagenomic binning, comparative biology and taxonomic classification.</title>
        <authorList>
            <person name="Goeker M."/>
        </authorList>
    </citation>
    <scope>NUCLEOTIDE SEQUENCE [LARGE SCALE GENOMIC DNA]</scope>
    <source>
        <strain evidence="10 11">DSM 24194</strain>
    </source>
</reference>
<protein>
    <submittedName>
        <fullName evidence="10">Uncharacterized membrane protein YcaP (DUF421 family)</fullName>
    </submittedName>
</protein>
<feature type="transmembrane region" description="Helical" evidence="7">
    <location>
        <begin position="12"/>
        <end position="31"/>
    </location>
</feature>
<feature type="transmembrane region" description="Helical" evidence="7">
    <location>
        <begin position="68"/>
        <end position="86"/>
    </location>
</feature>
<feature type="domain" description="YetF C-terminal" evidence="8">
    <location>
        <begin position="87"/>
        <end position="160"/>
    </location>
</feature>
<dbReference type="Proteomes" id="UP000578569">
    <property type="component" value="Unassembled WGS sequence"/>
</dbReference>
<evidence type="ECO:0000256" key="6">
    <source>
        <dbReference type="ARBA" id="ARBA00023136"/>
    </source>
</evidence>
<dbReference type="EMBL" id="JACICF010000001">
    <property type="protein sequence ID" value="MBB3764097.1"/>
    <property type="molecule type" value="Genomic_DNA"/>
</dbReference>
<keyword evidence="5 7" id="KW-1133">Transmembrane helix</keyword>
<dbReference type="Pfam" id="PF04239">
    <property type="entry name" value="DUF421"/>
    <property type="match status" value="1"/>
</dbReference>
<evidence type="ECO:0000256" key="1">
    <source>
        <dbReference type="ARBA" id="ARBA00004651"/>
    </source>
</evidence>
<keyword evidence="6 7" id="KW-0472">Membrane</keyword>
<dbReference type="Gene3D" id="3.30.240.20">
    <property type="entry name" value="bsu07140 like domains"/>
    <property type="match status" value="1"/>
</dbReference>
<evidence type="ECO:0000313" key="11">
    <source>
        <dbReference type="Proteomes" id="UP000578569"/>
    </source>
</evidence>
<evidence type="ECO:0000256" key="2">
    <source>
        <dbReference type="ARBA" id="ARBA00006448"/>
    </source>
</evidence>
<proteinExistence type="inferred from homology"/>
<evidence type="ECO:0000313" key="10">
    <source>
        <dbReference type="EMBL" id="MBB3764097.1"/>
    </source>
</evidence>
<dbReference type="InterPro" id="IPR023090">
    <property type="entry name" value="UPF0702_alpha/beta_dom_sf"/>
</dbReference>
<evidence type="ECO:0000259" key="9">
    <source>
        <dbReference type="Pfam" id="PF20730"/>
    </source>
</evidence>
<name>A0A839Z236_9SPHN</name>
<dbReference type="PANTHER" id="PTHR34582">
    <property type="entry name" value="UPF0702 TRANSMEMBRANE PROTEIN YCAP"/>
    <property type="match status" value="1"/>
</dbReference>
<dbReference type="Pfam" id="PF20730">
    <property type="entry name" value="YetF_N"/>
    <property type="match status" value="1"/>
</dbReference>
<comment type="caution">
    <text evidence="10">The sequence shown here is derived from an EMBL/GenBank/DDBJ whole genome shotgun (WGS) entry which is preliminary data.</text>
</comment>
<dbReference type="InterPro" id="IPR048454">
    <property type="entry name" value="YetF_N"/>
</dbReference>
<keyword evidence="3" id="KW-1003">Cell membrane</keyword>
<evidence type="ECO:0000256" key="3">
    <source>
        <dbReference type="ARBA" id="ARBA00022475"/>
    </source>
</evidence>
<feature type="domain" description="YetF-like N-terminal transmembrane" evidence="9">
    <location>
        <begin position="21"/>
        <end position="83"/>
    </location>
</feature>
<dbReference type="GO" id="GO:0005886">
    <property type="term" value="C:plasma membrane"/>
    <property type="evidence" value="ECO:0007669"/>
    <property type="project" value="UniProtKB-SubCell"/>
</dbReference>
<gene>
    <name evidence="10" type="ORF">FHS50_001120</name>
</gene>
<keyword evidence="4 7" id="KW-0812">Transmembrane</keyword>
<comment type="similarity">
    <text evidence="2">Belongs to the UPF0702 family.</text>
</comment>
<dbReference type="AlphaFoldDB" id="A0A839Z236"/>
<evidence type="ECO:0000256" key="4">
    <source>
        <dbReference type="ARBA" id="ARBA00022692"/>
    </source>
</evidence>
<evidence type="ECO:0000256" key="7">
    <source>
        <dbReference type="SAM" id="Phobius"/>
    </source>
</evidence>
<dbReference type="PANTHER" id="PTHR34582:SF6">
    <property type="entry name" value="UPF0702 TRANSMEMBRANE PROTEIN YCAP"/>
    <property type="match status" value="1"/>
</dbReference>
<feature type="transmembrane region" description="Helical" evidence="7">
    <location>
        <begin position="43"/>
        <end position="62"/>
    </location>
</feature>